<evidence type="ECO:0000256" key="1">
    <source>
        <dbReference type="ARBA" id="ARBA00004173"/>
    </source>
</evidence>
<gene>
    <name evidence="8" type="primary">LOC114248468</name>
</gene>
<dbReference type="GO" id="GO:0005783">
    <property type="term" value="C:endoplasmic reticulum"/>
    <property type="evidence" value="ECO:0007669"/>
    <property type="project" value="UniProtKB-SubCell"/>
</dbReference>
<dbReference type="Proteomes" id="UP000504629">
    <property type="component" value="Unplaced"/>
</dbReference>
<evidence type="ECO:0000256" key="2">
    <source>
        <dbReference type="ARBA" id="ARBA00004240"/>
    </source>
</evidence>
<keyword evidence="5" id="KW-0496">Mitochondrion</keyword>
<proteinExistence type="predicted"/>
<evidence type="ECO:0000256" key="3">
    <source>
        <dbReference type="ARBA" id="ARBA00004370"/>
    </source>
</evidence>
<dbReference type="AlphaFoldDB" id="A0A6J2K7E8"/>
<dbReference type="InterPro" id="IPR052374">
    <property type="entry name" value="SERAC1"/>
</dbReference>
<dbReference type="KEGG" id="bman:114248468"/>
<evidence type="ECO:0000256" key="4">
    <source>
        <dbReference type="ARBA" id="ARBA00022824"/>
    </source>
</evidence>
<dbReference type="GO" id="GO:0005739">
    <property type="term" value="C:mitochondrion"/>
    <property type="evidence" value="ECO:0007669"/>
    <property type="project" value="UniProtKB-SubCell"/>
</dbReference>
<name>A0A6J2K7E8_BOMMA</name>
<keyword evidence="7" id="KW-1185">Reference proteome</keyword>
<evidence type="ECO:0000313" key="7">
    <source>
        <dbReference type="Proteomes" id="UP000504629"/>
    </source>
</evidence>
<sequence length="597" mass="67160">MAASREILPQNGGHGNVRLHPYFIAVLRWCASSLWRTVTVFLHRLVAVRLPQIKAKPVKTKLRVPGTDHLDPVPRVECVVLHEPPSPTLDVIFVHGLYGSLSNTWRQGDWKPTYKSEPELKTLINHTSKTLDNADNVKMNNANADNVTAENVNGSFRRILPNEEALITERFYDESDPGEGVEDYDAQARFVQDLFKGHCGECVTRVNRNDCECVKPPDQGNACECYGDSRPCDAGCGCLCDACYSDCWPRDWIKIDFPGARVISVNYTSDPYLWRPLWIREIKRLRLHERAEQMTAQLLELGVGRRPIVWVGHSKGGLFIKQIYCDAYEAHLKLINAKNKHSASNNNIEFKTYNHCDDHNGREEGEGFVGKLDSIEILCEKDNDKHMGEGSEMCSEKSYTKRDILEDGAGYNDCEHTKTGGANEDNRYNDDAVILDELSARAGLWTSSSGFMFYSVPHRGSPLADIKTPITARSIELLEISQNSRSTLSLQSRWMSAVRSGSATVCSLVETRRTLMSVLWLRIVSLQSADAGVGSVEGAGVDHRQVCKPSSRRCPLYTRLTALIHTATRNKTYQQYYVVLLYPTNQTLALFSCLIHR</sequence>
<accession>A0A6J2K7E8</accession>
<keyword evidence="6" id="KW-0472">Membrane</keyword>
<organism evidence="7 8">
    <name type="scientific">Bombyx mandarina</name>
    <name type="common">Wild silk moth</name>
    <name type="synonym">Wild silkworm</name>
    <dbReference type="NCBI Taxonomy" id="7092"/>
    <lineage>
        <taxon>Eukaryota</taxon>
        <taxon>Metazoa</taxon>
        <taxon>Ecdysozoa</taxon>
        <taxon>Arthropoda</taxon>
        <taxon>Hexapoda</taxon>
        <taxon>Insecta</taxon>
        <taxon>Pterygota</taxon>
        <taxon>Neoptera</taxon>
        <taxon>Endopterygota</taxon>
        <taxon>Lepidoptera</taxon>
        <taxon>Glossata</taxon>
        <taxon>Ditrysia</taxon>
        <taxon>Bombycoidea</taxon>
        <taxon>Bombycidae</taxon>
        <taxon>Bombycinae</taxon>
        <taxon>Bombyx</taxon>
    </lineage>
</organism>
<evidence type="ECO:0000313" key="8">
    <source>
        <dbReference type="RefSeq" id="XP_028037518.1"/>
    </source>
</evidence>
<dbReference type="RefSeq" id="XP_028037518.1">
    <property type="nucleotide sequence ID" value="XM_028181717.1"/>
</dbReference>
<protein>
    <submittedName>
        <fullName evidence="8">Uncharacterized protein LOC114248468</fullName>
    </submittedName>
</protein>
<comment type="subcellular location">
    <subcellularLocation>
        <location evidence="2">Endoplasmic reticulum</location>
    </subcellularLocation>
    <subcellularLocation>
        <location evidence="3">Membrane</location>
    </subcellularLocation>
    <subcellularLocation>
        <location evidence="1">Mitochondrion</location>
    </subcellularLocation>
</comment>
<dbReference type="PANTHER" id="PTHR48182:SF2">
    <property type="entry name" value="PROTEIN SERAC1"/>
    <property type="match status" value="1"/>
</dbReference>
<evidence type="ECO:0000256" key="6">
    <source>
        <dbReference type="ARBA" id="ARBA00023136"/>
    </source>
</evidence>
<evidence type="ECO:0000256" key="5">
    <source>
        <dbReference type="ARBA" id="ARBA00023128"/>
    </source>
</evidence>
<keyword evidence="4" id="KW-0256">Endoplasmic reticulum</keyword>
<dbReference type="OrthoDB" id="5086500at2759"/>
<dbReference type="PANTHER" id="PTHR48182">
    <property type="entry name" value="PROTEIN SERAC1"/>
    <property type="match status" value="1"/>
</dbReference>
<dbReference type="SUPFAM" id="SSF53474">
    <property type="entry name" value="alpha/beta-Hydrolases"/>
    <property type="match status" value="1"/>
</dbReference>
<dbReference type="GeneID" id="114248468"/>
<dbReference type="GO" id="GO:0016020">
    <property type="term" value="C:membrane"/>
    <property type="evidence" value="ECO:0007669"/>
    <property type="project" value="UniProtKB-SubCell"/>
</dbReference>
<reference evidence="8" key="1">
    <citation type="submission" date="2025-08" db="UniProtKB">
        <authorList>
            <consortium name="RefSeq"/>
        </authorList>
    </citation>
    <scope>IDENTIFICATION</scope>
    <source>
        <tissue evidence="8">Silk gland</tissue>
    </source>
</reference>
<dbReference type="InterPro" id="IPR029058">
    <property type="entry name" value="AB_hydrolase_fold"/>
</dbReference>